<protein>
    <submittedName>
        <fullName evidence="1">Uncharacterized protein</fullName>
    </submittedName>
</protein>
<sequence>MSFTIEQITPLKLIIEGDKDQKIIEVQSGELKEVGDHEVVSKPQFKEDREEREVVFRGEIEQGAVEVHVTYSLGMDGHQVENVEVVTVPVGLTVHSEPEFETQDCEDDDSDFDE</sequence>
<reference evidence="1 2" key="1">
    <citation type="submission" date="2019-09" db="EMBL/GenBank/DDBJ databases">
        <authorList>
            <person name="Depoorter E."/>
        </authorList>
    </citation>
    <scope>NUCLEOTIDE SEQUENCE [LARGE SCALE GENOMIC DNA]</scope>
    <source>
        <strain evidence="1 2">R-17378</strain>
    </source>
</reference>
<dbReference type="EMBL" id="CABVQG010000054">
    <property type="protein sequence ID" value="VWD40013.1"/>
    <property type="molecule type" value="Genomic_DNA"/>
</dbReference>
<evidence type="ECO:0000313" key="2">
    <source>
        <dbReference type="Proteomes" id="UP000494120"/>
    </source>
</evidence>
<gene>
    <name evidence="1" type="ORF">BLA17378_07973</name>
</gene>
<comment type="caution">
    <text evidence="1">The sequence shown here is derived from an EMBL/GenBank/DDBJ whole genome shotgun (WGS) entry which is preliminary data.</text>
</comment>
<keyword evidence="2" id="KW-1185">Reference proteome</keyword>
<proteinExistence type="predicted"/>
<name>A0ABY6Y5L5_9BURK</name>
<dbReference type="RefSeq" id="WP_174962967.1">
    <property type="nucleotide sequence ID" value="NZ_CABVQG010000054.1"/>
</dbReference>
<accession>A0ABY6Y5L5</accession>
<organism evidence="1 2">
    <name type="scientific">Burkholderia aenigmatica</name>
    <dbReference type="NCBI Taxonomy" id="2015348"/>
    <lineage>
        <taxon>Bacteria</taxon>
        <taxon>Pseudomonadati</taxon>
        <taxon>Pseudomonadota</taxon>
        <taxon>Betaproteobacteria</taxon>
        <taxon>Burkholderiales</taxon>
        <taxon>Burkholderiaceae</taxon>
        <taxon>Burkholderia</taxon>
        <taxon>Burkholderia cepacia complex</taxon>
    </lineage>
</organism>
<evidence type="ECO:0000313" key="1">
    <source>
        <dbReference type="EMBL" id="VWD40013.1"/>
    </source>
</evidence>
<dbReference type="Proteomes" id="UP000494120">
    <property type="component" value="Unassembled WGS sequence"/>
</dbReference>